<keyword evidence="3" id="KW-1185">Reference proteome</keyword>
<reference evidence="2 3" key="1">
    <citation type="submission" date="2021-11" db="EMBL/GenBank/DDBJ databases">
        <title>Genomic of Niabella pedocola.</title>
        <authorList>
            <person name="Wu T."/>
        </authorList>
    </citation>
    <scope>NUCLEOTIDE SEQUENCE [LARGE SCALE GENOMIC DNA]</scope>
    <source>
        <strain evidence="2 3">JCM 31011</strain>
    </source>
</reference>
<feature type="transmembrane region" description="Helical" evidence="1">
    <location>
        <begin position="272"/>
        <end position="290"/>
    </location>
</feature>
<keyword evidence="1" id="KW-0812">Transmembrane</keyword>
<name>A0ABS8PRD2_9BACT</name>
<organism evidence="2 3">
    <name type="scientific">Niabella pedocola</name>
    <dbReference type="NCBI Taxonomy" id="1752077"/>
    <lineage>
        <taxon>Bacteria</taxon>
        <taxon>Pseudomonadati</taxon>
        <taxon>Bacteroidota</taxon>
        <taxon>Chitinophagia</taxon>
        <taxon>Chitinophagales</taxon>
        <taxon>Chitinophagaceae</taxon>
        <taxon>Niabella</taxon>
    </lineage>
</organism>
<protein>
    <recommendedName>
        <fullName evidence="4">DUF4350 domain-containing protein</fullName>
    </recommendedName>
</protein>
<gene>
    <name evidence="2" type="ORF">LQ567_12790</name>
</gene>
<keyword evidence="1" id="KW-0472">Membrane</keyword>
<evidence type="ECO:0008006" key="4">
    <source>
        <dbReference type="Google" id="ProtNLM"/>
    </source>
</evidence>
<evidence type="ECO:0000313" key="2">
    <source>
        <dbReference type="EMBL" id="MCD2423645.1"/>
    </source>
</evidence>
<dbReference type="RefSeq" id="WP_231004906.1">
    <property type="nucleotide sequence ID" value="NZ_JAJNEC010000005.1"/>
</dbReference>
<proteinExistence type="predicted"/>
<evidence type="ECO:0000256" key="1">
    <source>
        <dbReference type="SAM" id="Phobius"/>
    </source>
</evidence>
<dbReference type="Proteomes" id="UP001199816">
    <property type="component" value="Unassembled WGS sequence"/>
</dbReference>
<sequence length="406" mass="46433">MKKYAPYLLLLLLVGAVFFLFVRPGKKTAKPVSTFVSLKKEDKNPYGTYVAHQGIKRFFPEARLLSNTKNFLQDTLLNQGTPGQLFISIGPQFGISTYELDALISFIEEGNTAFISCFRAGEALENLIDGRASVGPIRSYPFADYGPDTMQVELDAGPFPKNYTASYPGVALEGYFVRTDKSTTRILGRGHEGRANFIQLKKGKGRLFLHLSPLSFSNYFLLYQNNIEYFSQVFSMIPRNTHTIIWDEYYRKRSYDSDNKNSWFASIMQQQAFRSGILLALALLLIFALLEMRRRQRIIPRVEPLKNDTLDFVKTMGLLYYEKKDNVNLAQKMSAYFLEHLRNKYHIFSKELDEAFIREVSDKSGADTSLVTAIVYQIKQVGNEGVISDTDLIQLQTNIEKFYKSV</sequence>
<comment type="caution">
    <text evidence="2">The sequence shown here is derived from an EMBL/GenBank/DDBJ whole genome shotgun (WGS) entry which is preliminary data.</text>
</comment>
<evidence type="ECO:0000313" key="3">
    <source>
        <dbReference type="Proteomes" id="UP001199816"/>
    </source>
</evidence>
<keyword evidence="1" id="KW-1133">Transmembrane helix</keyword>
<dbReference type="EMBL" id="JAJNEC010000005">
    <property type="protein sequence ID" value="MCD2423645.1"/>
    <property type="molecule type" value="Genomic_DNA"/>
</dbReference>
<accession>A0ABS8PRD2</accession>